<dbReference type="InterPro" id="IPR013578">
    <property type="entry name" value="Peptidase_M16C_assoc"/>
</dbReference>
<sequence length="1016" mass="116321">MLRQVSSMKRFLPSRRFLTSTPAPKINPAVLANIKAADRYKPGDRYNGFVCIQAQFIADFNMTAYMFQHEKTGLQYLHIDRQDSNNVFSINFRTTPFDSTGLPHILEHNVLCGSAKFPVRDPFFKMLNRSLATFMNAMTGPDYTLYPFSSTNEIDFRNLQTIYMDAAFRPNLKYLDFLQEGWRLEHAELTNPQSDYVFKGVVYNEMKGAFSENSAVFGQKFFNKILPDHTYGYVSGGDPLDIPQLRHEDLVNFHQKYYHPSNARIFSYGCFDLDKTMAFVDGQYLSDYDRIDSRYSVIPPQKRWTSAKKDHVRSRYDNMGAPIEKQNQIAIGYLMTDITDVYETFLMHILTELLVKGPNSFFYKNLIEPNISGGYNQLTGFDSHIRDTMFVVGLQDLAVDDFERVEQIFDRTVDEVIEKGFEQAHIESVLHSIELTMKHQTTKFGLGLLFNLTPLWNHDGDLIRAMNVSESVRKLREHMSANPKYLQNKVEYYFRNNRHRLTMTMSPDETYDKQLLDAERRNLQQKVANLNDSDKERIYREGIELSEAQKAPPNTDVLPCLRLDEIEKKVSETKVEQRLVSNVPTQLCPVNTNGIVYFRGILDVNGLSEEQKMLLPLFNTVITQFGTKGVNYREFDQLVSSKTAGIGFSTHLVENIHNTEQYEFGLYFGTYALDKNVPDMFDIFRRIFNELEMTDVTRFEMLLENYLSEMSVGIAQSGHMYAMQNANGLVTETGRLRERLMGIEHLSFMKNLTQSHKPEEILEKCRSITKLFAEAGMRCALNFTPSSEEQTVRQYESFVKSVPLRSSARVWNISQTLGEGASSNTTCRHTVMNIPVNYCAKSILAVPYTHRDYAPLKVLAKYLSAKYLLPVVREQNGAYGAGAKITSDGLFNFFSYRDPNSRTTLDVFDGAHAWNVQSVANLDEQTLFEAKLGVLQQLDVPIAPLERGMDLFRQGISDELFGKHRAAVLEVTKEQLLEVNERYLRPGAVAVVGKSVLGPENKTLSKEGESWKTVAL</sequence>
<keyword evidence="7" id="KW-0378">Hydrolase</keyword>
<keyword evidence="15" id="KW-1185">Reference proteome</keyword>
<comment type="subcellular location">
    <subcellularLocation>
        <location evidence="2">Mitochondrion</location>
    </subcellularLocation>
</comment>
<dbReference type="EnsemblMetazoa" id="ASIC017348-RA">
    <property type="protein sequence ID" value="ASIC017348-PA"/>
    <property type="gene ID" value="ASIC017348"/>
</dbReference>
<dbReference type="VEuPathDB" id="VectorBase:ASIC017348"/>
<keyword evidence="6" id="KW-0479">Metal-binding</keyword>
<evidence type="ECO:0000256" key="6">
    <source>
        <dbReference type="ARBA" id="ARBA00022723"/>
    </source>
</evidence>
<evidence type="ECO:0000256" key="8">
    <source>
        <dbReference type="ARBA" id="ARBA00022833"/>
    </source>
</evidence>
<keyword evidence="11" id="KW-0496">Mitochondrion</keyword>
<dbReference type="STRING" id="74873.A0A084WGK0"/>
<evidence type="ECO:0000313" key="14">
    <source>
        <dbReference type="EnsemblMetazoa" id="ASIC017348-PA"/>
    </source>
</evidence>
<dbReference type="Pfam" id="PF05193">
    <property type="entry name" value="Peptidase_M16_C"/>
    <property type="match status" value="1"/>
</dbReference>
<dbReference type="OrthoDB" id="10250783at2759"/>
<feature type="domain" description="Peptidase M16C associated" evidence="12">
    <location>
        <begin position="505"/>
        <end position="752"/>
    </location>
</feature>
<dbReference type="EMBL" id="KE525344">
    <property type="protein sequence ID" value="KFB49344.1"/>
    <property type="molecule type" value="Genomic_DNA"/>
</dbReference>
<dbReference type="Gene3D" id="3.30.830.10">
    <property type="entry name" value="Metalloenzyme, LuxS/M16 peptidase-like"/>
    <property type="match status" value="4"/>
</dbReference>
<dbReference type="AlphaFoldDB" id="A0A084WGK0"/>
<accession>A0A084WGK0</accession>
<dbReference type="Pfam" id="PF08367">
    <property type="entry name" value="M16C_assoc"/>
    <property type="match status" value="1"/>
</dbReference>
<dbReference type="GO" id="GO:0004222">
    <property type="term" value="F:metalloendopeptidase activity"/>
    <property type="evidence" value="ECO:0007669"/>
    <property type="project" value="TreeGrafter"/>
</dbReference>
<evidence type="ECO:0000256" key="10">
    <source>
        <dbReference type="ARBA" id="ARBA00023049"/>
    </source>
</evidence>
<keyword evidence="10" id="KW-0482">Metalloprotease</keyword>
<organism evidence="13">
    <name type="scientific">Anopheles sinensis</name>
    <name type="common">Mosquito</name>
    <dbReference type="NCBI Taxonomy" id="74873"/>
    <lineage>
        <taxon>Eukaryota</taxon>
        <taxon>Metazoa</taxon>
        <taxon>Ecdysozoa</taxon>
        <taxon>Arthropoda</taxon>
        <taxon>Hexapoda</taxon>
        <taxon>Insecta</taxon>
        <taxon>Pterygota</taxon>
        <taxon>Neoptera</taxon>
        <taxon>Endopterygota</taxon>
        <taxon>Diptera</taxon>
        <taxon>Nematocera</taxon>
        <taxon>Culicoidea</taxon>
        <taxon>Culicidae</taxon>
        <taxon>Anophelinae</taxon>
        <taxon>Anopheles</taxon>
    </lineage>
</organism>
<dbReference type="Proteomes" id="UP000030765">
    <property type="component" value="Unassembled WGS sequence"/>
</dbReference>
<dbReference type="EMBL" id="ATLV01023587">
    <property type="status" value="NOT_ANNOTATED_CDS"/>
    <property type="molecule type" value="Genomic_DNA"/>
</dbReference>
<keyword evidence="8" id="KW-0862">Zinc</keyword>
<evidence type="ECO:0000256" key="5">
    <source>
        <dbReference type="ARBA" id="ARBA00022670"/>
    </source>
</evidence>
<dbReference type="InterPro" id="IPR055130">
    <property type="entry name" value="PreP_C"/>
</dbReference>
<dbReference type="OMA" id="NYLYYIR"/>
<evidence type="ECO:0000256" key="7">
    <source>
        <dbReference type="ARBA" id="ARBA00022801"/>
    </source>
</evidence>
<dbReference type="GO" id="GO:0016485">
    <property type="term" value="P:protein processing"/>
    <property type="evidence" value="ECO:0007669"/>
    <property type="project" value="TreeGrafter"/>
</dbReference>
<evidence type="ECO:0000256" key="4">
    <source>
        <dbReference type="ARBA" id="ARBA00020167"/>
    </source>
</evidence>
<keyword evidence="5" id="KW-0645">Protease</keyword>
<comment type="similarity">
    <text evidence="3">Belongs to the peptidase M16 family. PreP subfamily.</text>
</comment>
<evidence type="ECO:0000313" key="15">
    <source>
        <dbReference type="Proteomes" id="UP000030765"/>
    </source>
</evidence>
<gene>
    <name evidence="13" type="ORF">ZHAS_00017348</name>
</gene>
<name>A0A084WGK0_ANOSI</name>
<dbReference type="PANTHER" id="PTHR43016:SF13">
    <property type="entry name" value="PRESEQUENCE PROTEASE, MITOCHONDRIAL"/>
    <property type="match status" value="1"/>
</dbReference>
<evidence type="ECO:0000256" key="9">
    <source>
        <dbReference type="ARBA" id="ARBA00022946"/>
    </source>
</evidence>
<evidence type="ECO:0000256" key="3">
    <source>
        <dbReference type="ARBA" id="ARBA00007575"/>
    </source>
</evidence>
<evidence type="ECO:0000313" key="13">
    <source>
        <dbReference type="EMBL" id="KFB49344.1"/>
    </source>
</evidence>
<keyword evidence="9" id="KW-0809">Transit peptide</keyword>
<comment type="cofactor">
    <cofactor evidence="1">
        <name>Zn(2+)</name>
        <dbReference type="ChEBI" id="CHEBI:29105"/>
    </cofactor>
</comment>
<dbReference type="FunFam" id="3.30.830.10:FF:000011">
    <property type="entry name" value="Presequence protease, mitochondrial"/>
    <property type="match status" value="1"/>
</dbReference>
<dbReference type="GO" id="GO:0046872">
    <property type="term" value="F:metal ion binding"/>
    <property type="evidence" value="ECO:0007669"/>
    <property type="project" value="UniProtKB-KW"/>
</dbReference>
<proteinExistence type="inferred from homology"/>
<protein>
    <recommendedName>
        <fullName evidence="4">Presequence protease, mitochondrial</fullName>
    </recommendedName>
</protein>
<dbReference type="FunFam" id="3.30.830.10:FF:000009">
    <property type="entry name" value="Presequence protease, mitochondrial"/>
    <property type="match status" value="1"/>
</dbReference>
<dbReference type="InterPro" id="IPR007863">
    <property type="entry name" value="Peptidase_M16_C"/>
</dbReference>
<reference evidence="13 15" key="1">
    <citation type="journal article" date="2014" name="BMC Genomics">
        <title>Genome sequence of Anopheles sinensis provides insight into genetics basis of mosquito competence for malaria parasites.</title>
        <authorList>
            <person name="Zhou D."/>
            <person name="Zhang D."/>
            <person name="Ding G."/>
            <person name="Shi L."/>
            <person name="Hou Q."/>
            <person name="Ye Y."/>
            <person name="Xu Y."/>
            <person name="Zhou H."/>
            <person name="Xiong C."/>
            <person name="Li S."/>
            <person name="Yu J."/>
            <person name="Hong S."/>
            <person name="Yu X."/>
            <person name="Zou P."/>
            <person name="Chen C."/>
            <person name="Chang X."/>
            <person name="Wang W."/>
            <person name="Lv Y."/>
            <person name="Sun Y."/>
            <person name="Ma L."/>
            <person name="Shen B."/>
            <person name="Zhu C."/>
        </authorList>
    </citation>
    <scope>NUCLEOTIDE SEQUENCE [LARGE SCALE GENOMIC DNA]</scope>
</reference>
<dbReference type="SMART" id="SM01264">
    <property type="entry name" value="M16C_associated"/>
    <property type="match status" value="1"/>
</dbReference>
<evidence type="ECO:0000256" key="11">
    <source>
        <dbReference type="ARBA" id="ARBA00023128"/>
    </source>
</evidence>
<evidence type="ECO:0000259" key="12">
    <source>
        <dbReference type="SMART" id="SM01264"/>
    </source>
</evidence>
<evidence type="ECO:0000256" key="2">
    <source>
        <dbReference type="ARBA" id="ARBA00004173"/>
    </source>
</evidence>
<dbReference type="Pfam" id="PF22516">
    <property type="entry name" value="PreP_C"/>
    <property type="match status" value="1"/>
</dbReference>
<dbReference type="GO" id="GO:0005759">
    <property type="term" value="C:mitochondrial matrix"/>
    <property type="evidence" value="ECO:0007669"/>
    <property type="project" value="TreeGrafter"/>
</dbReference>
<dbReference type="VEuPathDB" id="VectorBase:ASIS021420"/>
<reference evidence="14" key="2">
    <citation type="submission" date="2020-05" db="UniProtKB">
        <authorList>
            <consortium name="EnsemblMetazoa"/>
        </authorList>
    </citation>
    <scope>IDENTIFICATION</scope>
</reference>
<dbReference type="InterPro" id="IPR011249">
    <property type="entry name" value="Metalloenz_LuxS/M16"/>
</dbReference>
<evidence type="ECO:0000256" key="1">
    <source>
        <dbReference type="ARBA" id="ARBA00001947"/>
    </source>
</evidence>
<dbReference type="FunFam" id="3.30.830.10:FF:000013">
    <property type="entry name" value="Mitochondrial presequence protease"/>
    <property type="match status" value="1"/>
</dbReference>
<dbReference type="PANTHER" id="PTHR43016">
    <property type="entry name" value="PRESEQUENCE PROTEASE"/>
    <property type="match status" value="1"/>
</dbReference>
<dbReference type="SUPFAM" id="SSF63411">
    <property type="entry name" value="LuxS/MPP-like metallohydrolase"/>
    <property type="match status" value="4"/>
</dbReference>